<keyword evidence="1" id="KW-1133">Transmembrane helix</keyword>
<keyword evidence="1" id="KW-0812">Transmembrane</keyword>
<keyword evidence="1" id="KW-0472">Membrane</keyword>
<sequence length="115" mass="11816">MDYKNMNMFLRVLLGLGGVLTVLSGILFIGGGELFNSVFASEGINAGGALFSAFGVAGLVIGGLGCWGAFGDKKLPAGIFCAITLLFWPIGTLYAVVCITLMFVGNKGAADTVKS</sequence>
<evidence type="ECO:0000313" key="3">
    <source>
        <dbReference type="Proteomes" id="UP000235387"/>
    </source>
</evidence>
<evidence type="ECO:0000313" key="2">
    <source>
        <dbReference type="EMBL" id="PMN89808.1"/>
    </source>
</evidence>
<reference evidence="3" key="1">
    <citation type="submission" date="2016-07" db="EMBL/GenBank/DDBJ databases">
        <title>Nontailed viruses are major unrecognized killers of bacteria in the ocean.</title>
        <authorList>
            <person name="Kauffman K."/>
            <person name="Hussain F."/>
            <person name="Yang J."/>
            <person name="Arevalo P."/>
            <person name="Brown J."/>
            <person name="Cutler M."/>
            <person name="Kelly L."/>
            <person name="Polz M.F."/>
        </authorList>
    </citation>
    <scope>NUCLEOTIDE SEQUENCE [LARGE SCALE GENOMIC DNA]</scope>
    <source>
        <strain evidence="3">10N.261.45.A10</strain>
    </source>
</reference>
<protein>
    <recommendedName>
        <fullName evidence="4">DUF4064 domain-containing protein</fullName>
    </recommendedName>
</protein>
<accession>A0A2N7L799</accession>
<organism evidence="2 3">
    <name type="scientific">Enterovibrio norvegicus</name>
    <dbReference type="NCBI Taxonomy" id="188144"/>
    <lineage>
        <taxon>Bacteria</taxon>
        <taxon>Pseudomonadati</taxon>
        <taxon>Pseudomonadota</taxon>
        <taxon>Gammaproteobacteria</taxon>
        <taxon>Vibrionales</taxon>
        <taxon>Vibrionaceae</taxon>
        <taxon>Enterovibrio</taxon>
    </lineage>
</organism>
<dbReference type="EMBL" id="MDAL01000037">
    <property type="protein sequence ID" value="PMN89808.1"/>
    <property type="molecule type" value="Genomic_DNA"/>
</dbReference>
<feature type="transmembrane region" description="Helical" evidence="1">
    <location>
        <begin position="12"/>
        <end position="29"/>
    </location>
</feature>
<evidence type="ECO:0008006" key="4">
    <source>
        <dbReference type="Google" id="ProtNLM"/>
    </source>
</evidence>
<comment type="caution">
    <text evidence="2">The sequence shown here is derived from an EMBL/GenBank/DDBJ whole genome shotgun (WGS) entry which is preliminary data.</text>
</comment>
<proteinExistence type="predicted"/>
<feature type="transmembrane region" description="Helical" evidence="1">
    <location>
        <begin position="49"/>
        <end position="70"/>
    </location>
</feature>
<dbReference type="AlphaFoldDB" id="A0A2N7L799"/>
<name>A0A2N7L799_9GAMM</name>
<feature type="transmembrane region" description="Helical" evidence="1">
    <location>
        <begin position="77"/>
        <end position="104"/>
    </location>
</feature>
<gene>
    <name evidence="2" type="ORF">BCT23_22100</name>
</gene>
<dbReference type="Proteomes" id="UP000235387">
    <property type="component" value="Unassembled WGS sequence"/>
</dbReference>
<evidence type="ECO:0000256" key="1">
    <source>
        <dbReference type="SAM" id="Phobius"/>
    </source>
</evidence>